<name>A0A0E9SW56_ANGAN</name>
<reference evidence="1" key="1">
    <citation type="submission" date="2014-11" db="EMBL/GenBank/DDBJ databases">
        <authorList>
            <person name="Amaro Gonzalez C."/>
        </authorList>
    </citation>
    <scope>NUCLEOTIDE SEQUENCE</scope>
</reference>
<dbReference type="EMBL" id="GBXM01063819">
    <property type="protein sequence ID" value="JAH44758.1"/>
    <property type="molecule type" value="Transcribed_RNA"/>
</dbReference>
<accession>A0A0E9SW56</accession>
<sequence>MNNTYCQYGSCLSPRYVGYLRLGGWMLPWDSITRCGCGLF</sequence>
<protein>
    <submittedName>
        <fullName evidence="1">Uncharacterized protein</fullName>
    </submittedName>
</protein>
<organism evidence="1">
    <name type="scientific">Anguilla anguilla</name>
    <name type="common">European freshwater eel</name>
    <name type="synonym">Muraena anguilla</name>
    <dbReference type="NCBI Taxonomy" id="7936"/>
    <lineage>
        <taxon>Eukaryota</taxon>
        <taxon>Metazoa</taxon>
        <taxon>Chordata</taxon>
        <taxon>Craniata</taxon>
        <taxon>Vertebrata</taxon>
        <taxon>Euteleostomi</taxon>
        <taxon>Actinopterygii</taxon>
        <taxon>Neopterygii</taxon>
        <taxon>Teleostei</taxon>
        <taxon>Anguilliformes</taxon>
        <taxon>Anguillidae</taxon>
        <taxon>Anguilla</taxon>
    </lineage>
</organism>
<evidence type="ECO:0000313" key="1">
    <source>
        <dbReference type="EMBL" id="JAH44758.1"/>
    </source>
</evidence>
<reference evidence="1" key="2">
    <citation type="journal article" date="2015" name="Fish Shellfish Immunol.">
        <title>Early steps in the European eel (Anguilla anguilla)-Vibrio vulnificus interaction in the gills: Role of the RtxA13 toxin.</title>
        <authorList>
            <person name="Callol A."/>
            <person name="Pajuelo D."/>
            <person name="Ebbesson L."/>
            <person name="Teles M."/>
            <person name="MacKenzie S."/>
            <person name="Amaro C."/>
        </authorList>
    </citation>
    <scope>NUCLEOTIDE SEQUENCE</scope>
</reference>
<proteinExistence type="predicted"/>
<dbReference type="AlphaFoldDB" id="A0A0E9SW56"/>